<comment type="caution">
    <text evidence="4">The sequence shown here is derived from an EMBL/GenBank/DDBJ whole genome shotgun (WGS) entry which is preliminary data.</text>
</comment>
<evidence type="ECO:0000313" key="3">
    <source>
        <dbReference type="EMBL" id="KAK8833852.1"/>
    </source>
</evidence>
<proteinExistence type="predicted"/>
<dbReference type="EMBL" id="JAPFFF010000550">
    <property type="protein sequence ID" value="KAK8834020.1"/>
    <property type="molecule type" value="Genomic_DNA"/>
</dbReference>
<organism evidence="4 6">
    <name type="scientific">Tritrichomonas musculus</name>
    <dbReference type="NCBI Taxonomy" id="1915356"/>
    <lineage>
        <taxon>Eukaryota</taxon>
        <taxon>Metamonada</taxon>
        <taxon>Parabasalia</taxon>
        <taxon>Tritrichomonadida</taxon>
        <taxon>Tritrichomonadidae</taxon>
        <taxon>Tritrichomonas</taxon>
    </lineage>
</organism>
<evidence type="ECO:0000313" key="6">
    <source>
        <dbReference type="Proteomes" id="UP001470230"/>
    </source>
</evidence>
<feature type="transmembrane region" description="Helical" evidence="2">
    <location>
        <begin position="559"/>
        <end position="581"/>
    </location>
</feature>
<keyword evidence="2" id="KW-0472">Membrane</keyword>
<evidence type="ECO:0000313" key="5">
    <source>
        <dbReference type="EMBL" id="KAK8860839.1"/>
    </source>
</evidence>
<evidence type="ECO:0000256" key="2">
    <source>
        <dbReference type="SAM" id="Phobius"/>
    </source>
</evidence>
<dbReference type="Proteomes" id="UP001470230">
    <property type="component" value="Unassembled WGS sequence"/>
</dbReference>
<dbReference type="EMBL" id="JAPFFF010000018">
    <property type="protein sequence ID" value="KAK8860839.1"/>
    <property type="molecule type" value="Genomic_DNA"/>
</dbReference>
<evidence type="ECO:0000256" key="1">
    <source>
        <dbReference type="SAM" id="MobiDB-lite"/>
    </source>
</evidence>
<accession>A0ABR2GLB2</accession>
<feature type="region of interest" description="Disordered" evidence="1">
    <location>
        <begin position="1"/>
        <end position="214"/>
    </location>
</feature>
<dbReference type="EMBL" id="JAPFFF010000628">
    <property type="protein sequence ID" value="KAK8833852.1"/>
    <property type="molecule type" value="Genomic_DNA"/>
</dbReference>
<keyword evidence="2" id="KW-1133">Transmembrane helix</keyword>
<reference evidence="4 6" key="1">
    <citation type="submission" date="2024-04" db="EMBL/GenBank/DDBJ databases">
        <title>Tritrichomonas musculus Genome.</title>
        <authorList>
            <person name="Alves-Ferreira E."/>
            <person name="Grigg M."/>
            <person name="Lorenzi H."/>
            <person name="Galac M."/>
        </authorList>
    </citation>
    <scope>NUCLEOTIDE SEQUENCE [LARGE SCALE GENOMIC DNA]</scope>
    <source>
        <strain evidence="4 6">EAF2021</strain>
    </source>
</reference>
<feature type="compositionally biased region" description="Polar residues" evidence="1">
    <location>
        <begin position="189"/>
        <end position="214"/>
    </location>
</feature>
<evidence type="ECO:0008006" key="7">
    <source>
        <dbReference type="Google" id="ProtNLM"/>
    </source>
</evidence>
<sequence>MELLKNSVSPASNEDEGDKDKSPVVSSNEDEGDKDKSPVVSSNEDEGDKDKSPVVSTNEDEGDKDKSPVVSTNEDEGDKDKSPVVSSNEDEGDKDKSPVVSSNEDEGDKDKSPVVSTNEDEGDKDKSPVVSSNEDEGDKDKSPVVSTNEDEGDKDKSPVVSTNEDEGDKDKSPVVTSNEDEGDKDKSPVVSSNEDVHYTSNIEPKPSSDANISFTVPPTVIPPVNITDDTKKGNTLVGTIEDVFNKDAETIKNSIEQIFNDQESTPNDEKVDHFIEIDTTGAEEIEFKNLTLNSNQYIKLGNDANVKLTDGQLNLVLDDKSNSVNVNVNDTSDVKLSIKNMNDCTVKIGAQGKESSSVTIKSKSEVYGHLEFNAVKEQVREIVIDSVNLHDSGSISSNVPISIVSIEAQPQTTGKLTKVVVEKEFTIAQSSVLELDDCSLKEATLNLNLTTYTASNYDTPMLKGTLGEPPKEIWLKKPTDNTSPPDNHKFLLFQGSFVDKCEDWIKIIKYGDTSFNDGVCEDIKKLAILQEDKSVNVFVNPNKGGDKGDTGSKLSAGQIAGIVIGCIAGVAIIVAVVIIVIKKKNNQDSTAESADGEEVDL</sequence>
<evidence type="ECO:0000313" key="4">
    <source>
        <dbReference type="EMBL" id="KAK8834020.1"/>
    </source>
</evidence>
<feature type="compositionally biased region" description="Polar residues" evidence="1">
    <location>
        <begin position="1"/>
        <end position="12"/>
    </location>
</feature>
<protein>
    <recommendedName>
        <fullName evidence="7">Adhesin domain-containing protein</fullName>
    </recommendedName>
</protein>
<keyword evidence="2" id="KW-0812">Transmembrane</keyword>
<name>A0ABR2GLB2_9EUKA</name>
<keyword evidence="6" id="KW-1185">Reference proteome</keyword>
<gene>
    <name evidence="5" type="ORF">M9Y10_012531</name>
    <name evidence="4" type="ORF">M9Y10_037196</name>
    <name evidence="3" type="ORF">M9Y10_040100</name>
</gene>